<dbReference type="Proteomes" id="UP000461010">
    <property type="component" value="Unassembled WGS sequence"/>
</dbReference>
<evidence type="ECO:0000313" key="3">
    <source>
        <dbReference type="Proteomes" id="UP000461010"/>
    </source>
</evidence>
<sequence length="444" mass="53127">MSFNNLINEKNKIKDFDKLCKYFDVVELDSSNEKYNLLTCKDKIHKVNTNVKFSVWLQLKIQKNDANHEMYNRKSDIEYLESCVNEILNWVDLLKSFEKSNESIQLSLFEEPQSGIILDKLPDSPKQGEDRVWNSYFNTRNKVQRSNLMKQYTFFELFNDSNAYWLYSDIDWRKFLPSKDEVLEELKRVILKYKDNCGRYDDGWFDDTYDYITGAGALSDYELYRRVMFTTRLFFIKRKSYKHVTTDLSFSSWVHPECIEEIFWFDGRKFNYSRNSDNDKTKLPSFDFFEPSFIDWLRKTLKVPYADYQTDEEVLICEVTKFMNGYFSNLLDWKDEISNSKTSKEFISKINKYFKEHAPNFRNGGSSICQNDGYNGQITYDKKSEILIRQELTFRKSINREINEISNFGDNAIIYTLKGNEIYKKAYELHHVEEQVQTDLFDFI</sequence>
<dbReference type="RefSeq" id="WP_152188900.1">
    <property type="nucleotide sequence ID" value="NZ_WFKI01000028.1"/>
</dbReference>
<proteinExistence type="predicted"/>
<dbReference type="EMBL" id="WFKK01000018">
    <property type="protein sequence ID" value="KAB7888979.1"/>
    <property type="molecule type" value="Genomic_DNA"/>
</dbReference>
<dbReference type="AlphaFoldDB" id="A0A6L4WT52"/>
<dbReference type="EMBL" id="WFKJ01000010">
    <property type="protein sequence ID" value="KAB7891912.1"/>
    <property type="molecule type" value="Genomic_DNA"/>
</dbReference>
<name>A0A6L4WT52_9BACT</name>
<evidence type="ECO:0000313" key="2">
    <source>
        <dbReference type="EMBL" id="KAB7891912.1"/>
    </source>
</evidence>
<evidence type="ECO:0000313" key="1">
    <source>
        <dbReference type="EMBL" id="KAB7888979.1"/>
    </source>
</evidence>
<dbReference type="Proteomes" id="UP000472839">
    <property type="component" value="Unassembled WGS sequence"/>
</dbReference>
<protein>
    <submittedName>
        <fullName evidence="1">Uncharacterized protein</fullName>
    </submittedName>
</protein>
<gene>
    <name evidence="2" type="ORF">GBG18_04810</name>
    <name evidence="1" type="ORF">GBG19_07260</name>
</gene>
<comment type="caution">
    <text evidence="1">The sequence shown here is derived from an EMBL/GenBank/DDBJ whole genome shotgun (WGS) entry which is preliminary data.</text>
</comment>
<reference evidence="3 4" key="1">
    <citation type="submission" date="2019-10" db="EMBL/GenBank/DDBJ databases">
        <title>Poseidonibacter ostreae sp. nov., isolated from the gut of the Ostrea denselamellosa.</title>
        <authorList>
            <person name="Choi A."/>
        </authorList>
    </citation>
    <scope>NUCLEOTIDE SEQUENCE [LARGE SCALE GENOMIC DNA]</scope>
    <source>
        <strain evidence="1 4">SJOD-M-33</strain>
        <strain evidence="2 3">SJOD-M-5</strain>
    </source>
</reference>
<organism evidence="1 4">
    <name type="scientific">Poseidonibacter ostreae</name>
    <dbReference type="NCBI Taxonomy" id="2654171"/>
    <lineage>
        <taxon>Bacteria</taxon>
        <taxon>Pseudomonadati</taxon>
        <taxon>Campylobacterota</taxon>
        <taxon>Epsilonproteobacteria</taxon>
        <taxon>Campylobacterales</taxon>
        <taxon>Arcobacteraceae</taxon>
        <taxon>Poseidonibacter</taxon>
    </lineage>
</organism>
<evidence type="ECO:0000313" key="4">
    <source>
        <dbReference type="Proteomes" id="UP000472839"/>
    </source>
</evidence>
<keyword evidence="3" id="KW-1185">Reference proteome</keyword>
<accession>A0A6L4WT52</accession>